<evidence type="ECO:0000256" key="3">
    <source>
        <dbReference type="ARBA" id="ARBA00022989"/>
    </source>
</evidence>
<comment type="subcellular location">
    <subcellularLocation>
        <location evidence="1">Membrane</location>
        <topology evidence="1">Multi-pass membrane protein</topology>
    </subcellularLocation>
</comment>
<feature type="domain" description="G-protein coupled receptors family 3 profile" evidence="6">
    <location>
        <begin position="165"/>
        <end position="270"/>
    </location>
</feature>
<dbReference type="GO" id="GO:0022857">
    <property type="term" value="F:transmembrane transporter activity"/>
    <property type="evidence" value="ECO:0007669"/>
    <property type="project" value="InterPro"/>
</dbReference>
<evidence type="ECO:0000313" key="7">
    <source>
        <dbReference type="EMBL" id="CDW88839.1"/>
    </source>
</evidence>
<dbReference type="Proteomes" id="UP000039865">
    <property type="component" value="Unassembled WGS sequence"/>
</dbReference>
<dbReference type="InterPro" id="IPR011701">
    <property type="entry name" value="MFS"/>
</dbReference>
<feature type="transmembrane region" description="Helical" evidence="5">
    <location>
        <begin position="48"/>
        <end position="68"/>
    </location>
</feature>
<evidence type="ECO:0000313" key="8">
    <source>
        <dbReference type="Proteomes" id="UP000039865"/>
    </source>
</evidence>
<dbReference type="Pfam" id="PF07690">
    <property type="entry name" value="MFS_1"/>
    <property type="match status" value="1"/>
</dbReference>
<feature type="transmembrane region" description="Helical" evidence="5">
    <location>
        <begin position="217"/>
        <end position="240"/>
    </location>
</feature>
<dbReference type="OrthoDB" id="2261376at2759"/>
<keyword evidence="4 5" id="KW-0472">Membrane</keyword>
<feature type="transmembrane region" description="Helical" evidence="5">
    <location>
        <begin position="404"/>
        <end position="422"/>
    </location>
</feature>
<keyword evidence="2 5" id="KW-0812">Transmembrane</keyword>
<feature type="transmembrane region" description="Helical" evidence="5">
    <location>
        <begin position="347"/>
        <end position="368"/>
    </location>
</feature>
<evidence type="ECO:0000259" key="6">
    <source>
        <dbReference type="PROSITE" id="PS50259"/>
    </source>
</evidence>
<evidence type="ECO:0000256" key="2">
    <source>
        <dbReference type="ARBA" id="ARBA00022692"/>
    </source>
</evidence>
<evidence type="ECO:0000256" key="1">
    <source>
        <dbReference type="ARBA" id="ARBA00004141"/>
    </source>
</evidence>
<dbReference type="InterPro" id="IPR036259">
    <property type="entry name" value="MFS_trans_sf"/>
</dbReference>
<keyword evidence="3 5" id="KW-1133">Transmembrane helix</keyword>
<dbReference type="PANTHER" id="PTHR24064">
    <property type="entry name" value="SOLUTE CARRIER FAMILY 22 MEMBER"/>
    <property type="match status" value="1"/>
</dbReference>
<dbReference type="GO" id="GO:0016020">
    <property type="term" value="C:membrane"/>
    <property type="evidence" value="ECO:0007669"/>
    <property type="project" value="UniProtKB-SubCell"/>
</dbReference>
<protein>
    <submittedName>
        <fullName evidence="7">Organic cation</fullName>
    </submittedName>
</protein>
<evidence type="ECO:0000256" key="5">
    <source>
        <dbReference type="SAM" id="Phobius"/>
    </source>
</evidence>
<feature type="transmembrane region" description="Helical" evidence="5">
    <location>
        <begin position="492"/>
        <end position="511"/>
    </location>
</feature>
<feature type="transmembrane region" description="Helical" evidence="5">
    <location>
        <begin position="130"/>
        <end position="150"/>
    </location>
</feature>
<proteinExistence type="predicted"/>
<feature type="transmembrane region" description="Helical" evidence="5">
    <location>
        <begin position="171"/>
        <end position="197"/>
    </location>
</feature>
<dbReference type="EMBL" id="CCKQ01016946">
    <property type="protein sequence ID" value="CDW88839.1"/>
    <property type="molecule type" value="Genomic_DNA"/>
</dbReference>
<dbReference type="InParanoid" id="A0A078B2Z3"/>
<sequence>MELELKNTNLEPNKLLQSPLKEKENNTLIQITSFDEVINMIPIGKFHYLFSASIFLHFSTVAVLTYNFSFILMYPDYLCEDSATKEWNSCSREQVCNQKGDISQWRVNDRSPKTLDNWMVKMNLHCSEQYIIGMFASIDMIGQLFASVLFPTLADKYGRRIFTYIGVYIQILAYLMMIIFPSYLVAYGSIFFLGITFNNKNFISYTHLVELMGKRASFVTGILFCYDSCIFIISPLIMVYVTKNTNLFLYVGFAMSISALVLLHSFYFPESLRFNISQKKFDNAERDLKHILSTNKVPLRQSQEIEQNFNEFKRYQLDYDAQNQESVNQGRNAIQTLISNPRTLLNLLFLGICWVSSSGTFFIFIIFIKYLPGDPFLTGVAMGFSCLGYIASDYLTFKFGVLKNMIYSYGVCAILLSLILILDQFTISVVLYAFLFFILKFVVCIAYSAIFVSHVELFDSNILSTSYGICGFLSKIVNIFIPILVEAKNKNTPIVAILIINILACVASKFLNKKN</sequence>
<feature type="transmembrane region" description="Helical" evidence="5">
    <location>
        <begin position="429"/>
        <end position="450"/>
    </location>
</feature>
<dbReference type="GO" id="GO:0004930">
    <property type="term" value="F:G protein-coupled receptor activity"/>
    <property type="evidence" value="ECO:0007669"/>
    <property type="project" value="InterPro"/>
</dbReference>
<evidence type="ECO:0000256" key="4">
    <source>
        <dbReference type="ARBA" id="ARBA00023136"/>
    </source>
</evidence>
<dbReference type="CDD" id="cd06174">
    <property type="entry name" value="MFS"/>
    <property type="match status" value="1"/>
</dbReference>
<organism evidence="7 8">
    <name type="scientific">Stylonychia lemnae</name>
    <name type="common">Ciliate</name>
    <dbReference type="NCBI Taxonomy" id="5949"/>
    <lineage>
        <taxon>Eukaryota</taxon>
        <taxon>Sar</taxon>
        <taxon>Alveolata</taxon>
        <taxon>Ciliophora</taxon>
        <taxon>Intramacronucleata</taxon>
        <taxon>Spirotrichea</taxon>
        <taxon>Stichotrichia</taxon>
        <taxon>Sporadotrichida</taxon>
        <taxon>Oxytrichidae</taxon>
        <taxon>Stylonychinae</taxon>
        <taxon>Stylonychia</taxon>
    </lineage>
</organism>
<dbReference type="Gene3D" id="1.20.1250.20">
    <property type="entry name" value="MFS general substrate transporter like domains"/>
    <property type="match status" value="1"/>
</dbReference>
<reference evidence="7 8" key="1">
    <citation type="submission" date="2014-06" db="EMBL/GenBank/DDBJ databases">
        <authorList>
            <person name="Swart Estienne"/>
        </authorList>
    </citation>
    <scope>NUCLEOTIDE SEQUENCE [LARGE SCALE GENOMIC DNA]</scope>
    <source>
        <strain evidence="7 8">130c</strain>
    </source>
</reference>
<dbReference type="InterPro" id="IPR017978">
    <property type="entry name" value="GPCR_3_C"/>
</dbReference>
<feature type="transmembrane region" description="Helical" evidence="5">
    <location>
        <begin position="247"/>
        <end position="267"/>
    </location>
</feature>
<dbReference type="PROSITE" id="PS50259">
    <property type="entry name" value="G_PROTEIN_RECEP_F3_4"/>
    <property type="match status" value="1"/>
</dbReference>
<dbReference type="AlphaFoldDB" id="A0A078B2Z3"/>
<feature type="transmembrane region" description="Helical" evidence="5">
    <location>
        <begin position="462"/>
        <end position="485"/>
    </location>
</feature>
<accession>A0A078B2Z3</accession>
<dbReference type="SUPFAM" id="SSF103473">
    <property type="entry name" value="MFS general substrate transporter"/>
    <property type="match status" value="1"/>
</dbReference>
<name>A0A078B2Z3_STYLE</name>
<gene>
    <name evidence="7" type="primary">Contig17560.g18678</name>
    <name evidence="7" type="ORF">STYLEM_17964</name>
</gene>
<feature type="transmembrane region" description="Helical" evidence="5">
    <location>
        <begin position="375"/>
        <end position="392"/>
    </location>
</feature>
<keyword evidence="8" id="KW-1185">Reference proteome</keyword>